<dbReference type="EMBL" id="JBJHZY010000001">
    <property type="protein sequence ID" value="MFL0268401.1"/>
    <property type="molecule type" value="Genomic_DNA"/>
</dbReference>
<evidence type="ECO:0000313" key="2">
    <source>
        <dbReference type="Proteomes" id="UP001623661"/>
    </source>
</evidence>
<dbReference type="RefSeq" id="WP_406764976.1">
    <property type="nucleotide sequence ID" value="NZ_JBJHZY010000001.1"/>
</dbReference>
<dbReference type="Proteomes" id="UP001623661">
    <property type="component" value="Unassembled WGS sequence"/>
</dbReference>
<name>A0ABW8TRQ3_9CLOT</name>
<gene>
    <name evidence="1" type="ORF">ACJDUH_09805</name>
</gene>
<keyword evidence="2" id="KW-1185">Reference proteome</keyword>
<evidence type="ECO:0008006" key="3">
    <source>
        <dbReference type="Google" id="ProtNLM"/>
    </source>
</evidence>
<organism evidence="1 2">
    <name type="scientific">Candidatus Clostridium radicumherbarum</name>
    <dbReference type="NCBI Taxonomy" id="3381662"/>
    <lineage>
        <taxon>Bacteria</taxon>
        <taxon>Bacillati</taxon>
        <taxon>Bacillota</taxon>
        <taxon>Clostridia</taxon>
        <taxon>Eubacteriales</taxon>
        <taxon>Clostridiaceae</taxon>
        <taxon>Clostridium</taxon>
    </lineage>
</organism>
<evidence type="ECO:0000313" key="1">
    <source>
        <dbReference type="EMBL" id="MFL0268401.1"/>
    </source>
</evidence>
<sequence length="138" mass="15970">MSEKLKHYKLICALFLIIISILVLLNIRSIKISILNKGKNIQPTNSTSKNIKVYGYSEILDMVSKVPNLYIKNFNNNEESKKLLKVEFNYKGDITSFIKVIDDFKGKENYVNLENLKIENANKVNQSINFDLVLIKNR</sequence>
<accession>A0ABW8TRQ3</accession>
<protein>
    <recommendedName>
        <fullName evidence="3">Lipoprotein</fullName>
    </recommendedName>
</protein>
<proteinExistence type="predicted"/>
<comment type="caution">
    <text evidence="1">The sequence shown here is derived from an EMBL/GenBank/DDBJ whole genome shotgun (WGS) entry which is preliminary data.</text>
</comment>
<reference evidence="1 2" key="1">
    <citation type="submission" date="2024-11" db="EMBL/GenBank/DDBJ databases">
        <authorList>
            <person name="Heng Y.C."/>
            <person name="Lim A.C.H."/>
            <person name="Lee J.K.Y."/>
            <person name="Kittelmann S."/>
        </authorList>
    </citation>
    <scope>NUCLEOTIDE SEQUENCE [LARGE SCALE GENOMIC DNA]</scope>
    <source>
        <strain evidence="1 2">WILCCON 0202</strain>
    </source>
</reference>